<dbReference type="Proteomes" id="UP000636888">
    <property type="component" value="Unassembled WGS sequence"/>
</dbReference>
<dbReference type="AlphaFoldDB" id="A0A8J7SDW7"/>
<accession>A0A8J7SDW7</accession>
<name>A0A8J7SDW7_9BACT</name>
<dbReference type="Gene3D" id="3.40.50.450">
    <property type="match status" value="1"/>
</dbReference>
<gene>
    <name evidence="1" type="ORF">JFN93_25225</name>
</gene>
<dbReference type="RefSeq" id="WP_199387162.1">
    <property type="nucleotide sequence ID" value="NZ_JAEMHM010000040.1"/>
</dbReference>
<evidence type="ECO:0000313" key="1">
    <source>
        <dbReference type="EMBL" id="MBJ6728024.1"/>
    </source>
</evidence>
<protein>
    <submittedName>
        <fullName evidence="1">Uncharacterized protein</fullName>
    </submittedName>
</protein>
<evidence type="ECO:0000313" key="2">
    <source>
        <dbReference type="Proteomes" id="UP000636888"/>
    </source>
</evidence>
<proteinExistence type="predicted"/>
<comment type="caution">
    <text evidence="1">The sequence shown here is derived from an EMBL/GenBank/DDBJ whole genome shotgun (WGS) entry which is preliminary data.</text>
</comment>
<keyword evidence="2" id="KW-1185">Reference proteome</keyword>
<reference evidence="1" key="1">
    <citation type="submission" date="2020-12" db="EMBL/GenBank/DDBJ databases">
        <title>Geomonas sp. Red875, isolated from river sediment.</title>
        <authorList>
            <person name="Xu Z."/>
            <person name="Zhang Z."/>
            <person name="Masuda Y."/>
            <person name="Itoh H."/>
            <person name="Senoo K."/>
        </authorList>
    </citation>
    <scope>NUCLEOTIDE SEQUENCE</scope>
    <source>
        <strain evidence="1">Red875</strain>
    </source>
</reference>
<sequence>MIKENCPICGSVAIDSGSRGRADIYDYDCPRCGQFSITRTATKNLKSRINDKTSAIFSHAVRKMQKENYFPELDSKTVEAILENNRLPSPIEQANNLILWIGDTIQAPGEYIDLNPEFHRSVIGSLNNDNYMFIVNHLKDKGILKSNNAINRVTLTFDGWNSFDLLQRRSSNGRKAFMAMPFGKEIIDNVFKVFKKVVKQTGFDLVKLDEKPRAGSIDDRLRVEIRTSMFLIAELTDGNHGAYWEAGFAEGLGKPVIYTCERSFFKSKGTHFDTNHLHTVIWEIDKLEEAAELLKITIRATLPDEAKLED</sequence>
<dbReference type="EMBL" id="JAEMHM010000040">
    <property type="protein sequence ID" value="MBJ6728024.1"/>
    <property type="molecule type" value="Genomic_DNA"/>
</dbReference>
<organism evidence="1 2">
    <name type="scientific">Geomesophilobacter sediminis</name>
    <dbReference type="NCBI Taxonomy" id="2798584"/>
    <lineage>
        <taxon>Bacteria</taxon>
        <taxon>Pseudomonadati</taxon>
        <taxon>Thermodesulfobacteriota</taxon>
        <taxon>Desulfuromonadia</taxon>
        <taxon>Geobacterales</taxon>
        <taxon>Geobacteraceae</taxon>
        <taxon>Geomesophilobacter</taxon>
    </lineage>
</organism>